<feature type="binding site" evidence="15">
    <location>
        <position position="102"/>
    </location>
    <ligand>
        <name>Zn(2+)</name>
        <dbReference type="ChEBI" id="CHEBI:29105"/>
        <label>2</label>
    </ligand>
</feature>
<dbReference type="RefSeq" id="WP_015238639.1">
    <property type="nucleotide sequence ID" value="NC_020283.1"/>
</dbReference>
<keyword evidence="8 15" id="KW-0378">Hydrolase</keyword>
<dbReference type="PROSITE" id="PS00759">
    <property type="entry name" value="ARGE_DAPE_CPG2_2"/>
    <property type="match status" value="1"/>
</dbReference>
<evidence type="ECO:0000256" key="7">
    <source>
        <dbReference type="ARBA" id="ARBA00022723"/>
    </source>
</evidence>
<evidence type="ECO:0000256" key="2">
    <source>
        <dbReference type="ARBA" id="ARBA00006746"/>
    </source>
</evidence>
<keyword evidence="11 15" id="KW-0457">Lysine biosynthesis</keyword>
<evidence type="ECO:0000256" key="15">
    <source>
        <dbReference type="HAMAP-Rule" id="MF_01690"/>
    </source>
</evidence>
<evidence type="ECO:0000313" key="18">
    <source>
        <dbReference type="Proteomes" id="UP000011686"/>
    </source>
</evidence>
<dbReference type="EC" id="3.5.1.18" evidence="4 15"/>
<comment type="pathway">
    <text evidence="1 15">Amino-acid biosynthesis; L-lysine biosynthesis via DAP pathway; LL-2,6-diaminopimelate from (S)-tetrahydrodipicolinate (succinylase route): step 3/3.</text>
</comment>
<dbReference type="PANTHER" id="PTHR43808:SF31">
    <property type="entry name" value="N-ACETYL-L-CITRULLINE DEACETYLASE"/>
    <property type="match status" value="1"/>
</dbReference>
<dbReference type="GO" id="GO:0050897">
    <property type="term" value="F:cobalt ion binding"/>
    <property type="evidence" value="ECO:0007669"/>
    <property type="project" value="UniProtKB-UniRule"/>
</dbReference>
<dbReference type="InterPro" id="IPR005941">
    <property type="entry name" value="DapE_proteobac"/>
</dbReference>
<dbReference type="GO" id="GO:0009014">
    <property type="term" value="F:succinyl-diaminopimelate desuccinylase activity"/>
    <property type="evidence" value="ECO:0007669"/>
    <property type="project" value="UniProtKB-UniRule"/>
</dbReference>
<dbReference type="PROSITE" id="PS00758">
    <property type="entry name" value="ARGE_DAPE_CPG2_1"/>
    <property type="match status" value="1"/>
</dbReference>
<comment type="subunit">
    <text evidence="3 15">Homodimer.</text>
</comment>
<dbReference type="Proteomes" id="UP000011686">
    <property type="component" value="Chromosome"/>
</dbReference>
<evidence type="ECO:0000256" key="12">
    <source>
        <dbReference type="ARBA" id="ARBA00023285"/>
    </source>
</evidence>
<feature type="binding site" evidence="15">
    <location>
        <position position="165"/>
    </location>
    <ligand>
        <name>Zn(2+)</name>
        <dbReference type="ChEBI" id="CHEBI:29105"/>
        <label>1</label>
    </ligand>
</feature>
<dbReference type="UniPathway" id="UPA00034">
    <property type="reaction ID" value="UER00021"/>
</dbReference>
<dbReference type="EMBL" id="CP003804">
    <property type="protein sequence ID" value="AGF47527.1"/>
    <property type="molecule type" value="Genomic_DNA"/>
</dbReference>
<dbReference type="SUPFAM" id="SSF55031">
    <property type="entry name" value="Bacterial exopeptidase dimerisation domain"/>
    <property type="match status" value="1"/>
</dbReference>
<evidence type="ECO:0000256" key="6">
    <source>
        <dbReference type="ARBA" id="ARBA00022605"/>
    </source>
</evidence>
<comment type="cofactor">
    <cofactor evidence="15">
        <name>Zn(2+)</name>
        <dbReference type="ChEBI" id="CHEBI:29105"/>
    </cofactor>
    <cofactor evidence="15">
        <name>Co(2+)</name>
        <dbReference type="ChEBI" id="CHEBI:48828"/>
    </cofactor>
    <text evidence="15">Binds 2 Zn(2+) or Co(2+) ions per subunit.</text>
</comment>
<dbReference type="HAMAP" id="MF_01690">
    <property type="entry name" value="DapE"/>
    <property type="match status" value="1"/>
</dbReference>
<feature type="binding site" evidence="15">
    <location>
        <position position="102"/>
    </location>
    <ligand>
        <name>Zn(2+)</name>
        <dbReference type="ChEBI" id="CHEBI:29105"/>
        <label>1</label>
    </ligand>
</feature>
<accession>M1LPC4</accession>
<dbReference type="STRING" id="1208918.CDEE_0484"/>
<sequence>MSEKSLTLQIAKKLIGCKSVTPEDAGCQNLLIEELKKFDFQIQTIVKNGVTNLFAIRERKGPLLAFAGHSDVVPAGNLDQWTTDPFIPIESNGFLYGRGSSDMKGSIAAFLVATMEFLEENPNHDGSIAFIITSDEEGPANYGTKIVCDYLKNKNIEIDYCIVGEPTSEKELGDMFKNGRRGSLSGNLTINGIQGHVAYPHLANNPIHLAPEALLEIINIKWDNGNEYFPPTTFQISNIHSGNGATNVIPGELEIKFNLRFSTENTPESLKSKIHSILEKHNLNYNIEWILNGDPFLTKTGTLTDTLSKSIKEELGIESKMSTSGGTSDGRFLTKVSKQIVEFGPCNETIHKVNECVKITDLAKLKNIYKKVIEKLLTK</sequence>
<name>M1LPC4_9PROT</name>
<dbReference type="InterPro" id="IPR001261">
    <property type="entry name" value="ArgE/DapE_CS"/>
</dbReference>
<dbReference type="Gene3D" id="1.10.150.900">
    <property type="match status" value="1"/>
</dbReference>
<dbReference type="Pfam" id="PF07687">
    <property type="entry name" value="M20_dimer"/>
    <property type="match status" value="1"/>
</dbReference>
<proteinExistence type="inferred from homology"/>
<evidence type="ECO:0000256" key="10">
    <source>
        <dbReference type="ARBA" id="ARBA00022915"/>
    </source>
</evidence>
<feature type="binding site" evidence="15">
    <location>
        <position position="137"/>
    </location>
    <ligand>
        <name>Zn(2+)</name>
        <dbReference type="ChEBI" id="CHEBI:29105"/>
        <label>2</label>
    </ligand>
</feature>
<evidence type="ECO:0000256" key="11">
    <source>
        <dbReference type="ARBA" id="ARBA00023154"/>
    </source>
</evidence>
<dbReference type="NCBIfam" id="NF009557">
    <property type="entry name" value="PRK13009.1"/>
    <property type="match status" value="1"/>
</dbReference>
<organism evidence="17 18">
    <name type="scientific">Candidatus Kinetoplastidibacterium crithidiae TCC036E</name>
    <dbReference type="NCBI Taxonomy" id="1208918"/>
    <lineage>
        <taxon>Bacteria</taxon>
        <taxon>Pseudomonadati</taxon>
        <taxon>Pseudomonadota</taxon>
        <taxon>Betaproteobacteria</taxon>
        <taxon>Candidatus Kinetoplastidibacterium</taxon>
    </lineage>
</organism>
<dbReference type="PANTHER" id="PTHR43808">
    <property type="entry name" value="ACETYLORNITHINE DEACETYLASE"/>
    <property type="match status" value="1"/>
</dbReference>
<evidence type="ECO:0000256" key="14">
    <source>
        <dbReference type="ARBA" id="ARBA00051301"/>
    </source>
</evidence>
<dbReference type="Gene3D" id="3.30.70.360">
    <property type="match status" value="1"/>
</dbReference>
<feature type="active site" description="Proton acceptor" evidence="15">
    <location>
        <position position="136"/>
    </location>
</feature>
<evidence type="ECO:0000256" key="1">
    <source>
        <dbReference type="ARBA" id="ARBA00005130"/>
    </source>
</evidence>
<evidence type="ECO:0000313" key="17">
    <source>
        <dbReference type="EMBL" id="AGF47527.1"/>
    </source>
</evidence>
<keyword evidence="6 15" id="KW-0028">Amino-acid biosynthesis</keyword>
<feature type="active site" evidence="15">
    <location>
        <position position="71"/>
    </location>
</feature>
<evidence type="ECO:0000256" key="5">
    <source>
        <dbReference type="ARBA" id="ARBA00022391"/>
    </source>
</evidence>
<protein>
    <recommendedName>
        <fullName evidence="5 15">Succinyl-diaminopimelate desuccinylase</fullName>
        <shortName evidence="15">SDAP desuccinylase</shortName>
        <ecNumber evidence="4 15">3.5.1.18</ecNumber>
    </recommendedName>
    <alternativeName>
        <fullName evidence="13 15">N-succinyl-LL-2,6-diaminoheptanedioate amidohydrolase</fullName>
    </alternativeName>
</protein>
<reference evidence="17 18" key="1">
    <citation type="journal article" date="2013" name="Genome Biol. Evol.">
        <title>Genome evolution and phylogenomic analysis of candidatus kinetoplastibacterium, the betaproteobacterial endosymbionts of strigomonas and angomonas.</title>
        <authorList>
            <person name="Alves J.M."/>
            <person name="Serrano M.G."/>
            <person name="Maia da Silva F."/>
            <person name="Voegtly L.J."/>
            <person name="Matveyev A.V."/>
            <person name="Teixeira M.M."/>
            <person name="Camargo E.P."/>
            <person name="Buck G.A."/>
        </authorList>
    </citation>
    <scope>NUCLEOTIDE SEQUENCE [LARGE SCALE GENOMIC DNA]</scope>
    <source>
        <strain evidence="17 18">TCC036E</strain>
    </source>
</reference>
<dbReference type="eggNOG" id="COG0624">
    <property type="taxonomic scope" value="Bacteria"/>
</dbReference>
<feature type="binding site" evidence="15">
    <location>
        <position position="69"/>
    </location>
    <ligand>
        <name>Zn(2+)</name>
        <dbReference type="ChEBI" id="CHEBI:29105"/>
        <label>1</label>
    </ligand>
</feature>
<evidence type="ECO:0000256" key="8">
    <source>
        <dbReference type="ARBA" id="ARBA00022801"/>
    </source>
</evidence>
<evidence type="ECO:0000259" key="16">
    <source>
        <dbReference type="Pfam" id="PF07687"/>
    </source>
</evidence>
<dbReference type="GO" id="GO:0009089">
    <property type="term" value="P:lysine biosynthetic process via diaminopimelate"/>
    <property type="evidence" value="ECO:0007669"/>
    <property type="project" value="UniProtKB-UniRule"/>
</dbReference>
<dbReference type="InterPro" id="IPR002933">
    <property type="entry name" value="Peptidase_M20"/>
</dbReference>
<gene>
    <name evidence="15" type="primary">dapE</name>
    <name evidence="17" type="ORF">CDEE_0484</name>
</gene>
<dbReference type="GO" id="GO:0008777">
    <property type="term" value="F:acetylornithine deacetylase activity"/>
    <property type="evidence" value="ECO:0007669"/>
    <property type="project" value="TreeGrafter"/>
</dbReference>
<keyword evidence="12 15" id="KW-0170">Cobalt</keyword>
<dbReference type="Pfam" id="PF01546">
    <property type="entry name" value="Peptidase_M20"/>
    <property type="match status" value="1"/>
</dbReference>
<dbReference type="NCBIfam" id="TIGR01246">
    <property type="entry name" value="dapE_proteo"/>
    <property type="match status" value="1"/>
</dbReference>
<dbReference type="AlphaFoldDB" id="M1LPC4"/>
<dbReference type="CDD" id="cd03891">
    <property type="entry name" value="M20_DapE_proteobac"/>
    <property type="match status" value="1"/>
</dbReference>
<dbReference type="KEGG" id="kct:CDEE_0484"/>
<dbReference type="GO" id="GO:0008270">
    <property type="term" value="F:zinc ion binding"/>
    <property type="evidence" value="ECO:0007669"/>
    <property type="project" value="UniProtKB-UniRule"/>
</dbReference>
<dbReference type="FunFam" id="3.30.70.360:FF:000011">
    <property type="entry name" value="Succinyl-diaminopimelate desuccinylase"/>
    <property type="match status" value="1"/>
</dbReference>
<evidence type="ECO:0000256" key="4">
    <source>
        <dbReference type="ARBA" id="ARBA00011921"/>
    </source>
</evidence>
<keyword evidence="7 15" id="KW-0479">Metal-binding</keyword>
<evidence type="ECO:0000256" key="13">
    <source>
        <dbReference type="ARBA" id="ARBA00031891"/>
    </source>
</evidence>
<dbReference type="PATRIC" id="fig|1208918.3.peg.225"/>
<dbReference type="InterPro" id="IPR036264">
    <property type="entry name" value="Bact_exopeptidase_dim_dom"/>
</dbReference>
<dbReference type="Gene3D" id="3.40.630.10">
    <property type="entry name" value="Zn peptidases"/>
    <property type="match status" value="1"/>
</dbReference>
<evidence type="ECO:0000256" key="3">
    <source>
        <dbReference type="ARBA" id="ARBA00011738"/>
    </source>
</evidence>
<keyword evidence="18" id="KW-1185">Reference proteome</keyword>
<comment type="catalytic activity">
    <reaction evidence="14 15">
        <text>N-succinyl-(2S,6S)-2,6-diaminopimelate + H2O = (2S,6S)-2,6-diaminopimelate + succinate</text>
        <dbReference type="Rhea" id="RHEA:22608"/>
        <dbReference type="ChEBI" id="CHEBI:15377"/>
        <dbReference type="ChEBI" id="CHEBI:30031"/>
        <dbReference type="ChEBI" id="CHEBI:57609"/>
        <dbReference type="ChEBI" id="CHEBI:58087"/>
        <dbReference type="EC" id="3.5.1.18"/>
    </reaction>
</comment>
<comment type="similarity">
    <text evidence="2 15">Belongs to the peptidase M20A family. DapE subfamily.</text>
</comment>
<dbReference type="HOGENOM" id="CLU_021802_4_0_4"/>
<dbReference type="SUPFAM" id="SSF53187">
    <property type="entry name" value="Zn-dependent exopeptidases"/>
    <property type="match status" value="1"/>
</dbReference>
<feature type="binding site" evidence="15">
    <location>
        <position position="351"/>
    </location>
    <ligand>
        <name>Zn(2+)</name>
        <dbReference type="ChEBI" id="CHEBI:29105"/>
        <label>2</label>
    </ligand>
</feature>
<evidence type="ECO:0000256" key="9">
    <source>
        <dbReference type="ARBA" id="ARBA00022833"/>
    </source>
</evidence>
<keyword evidence="9 15" id="KW-0862">Zinc</keyword>
<dbReference type="InterPro" id="IPR011650">
    <property type="entry name" value="Peptidase_M20_dimer"/>
</dbReference>
<dbReference type="GO" id="GO:0006526">
    <property type="term" value="P:L-arginine biosynthetic process"/>
    <property type="evidence" value="ECO:0007669"/>
    <property type="project" value="TreeGrafter"/>
</dbReference>
<comment type="function">
    <text evidence="15">Catalyzes the hydrolysis of N-succinyl-L,L-diaminopimelic acid (SDAP), forming succinate and LL-2,6-diaminopimelate (DAP), an intermediate involved in the bacterial biosynthesis of lysine and meso-diaminopimelic acid, an essential component of bacterial cell walls.</text>
</comment>
<keyword evidence="10 15" id="KW-0220">Diaminopimelate biosynthesis</keyword>
<feature type="domain" description="Peptidase M20 dimerisation" evidence="16">
    <location>
        <begin position="178"/>
        <end position="285"/>
    </location>
</feature>
<dbReference type="InterPro" id="IPR050072">
    <property type="entry name" value="Peptidase_M20A"/>
</dbReference>
<dbReference type="GO" id="GO:0019877">
    <property type="term" value="P:diaminopimelate biosynthetic process"/>
    <property type="evidence" value="ECO:0007669"/>
    <property type="project" value="UniProtKB-UniRule"/>
</dbReference>